<name>A0A3M0IPQ3_9ACTN</name>
<evidence type="ECO:0000313" key="11">
    <source>
        <dbReference type="EMBL" id="RMB84056.1"/>
    </source>
</evidence>
<evidence type="ECO:0000259" key="9">
    <source>
        <dbReference type="Pfam" id="PF02687"/>
    </source>
</evidence>
<keyword evidence="3 8" id="KW-0812">Transmembrane</keyword>
<feature type="transmembrane region" description="Helical" evidence="8">
    <location>
        <begin position="412"/>
        <end position="433"/>
    </location>
</feature>
<dbReference type="GO" id="GO:0022857">
    <property type="term" value="F:transmembrane transporter activity"/>
    <property type="evidence" value="ECO:0007669"/>
    <property type="project" value="TreeGrafter"/>
</dbReference>
<feature type="compositionally biased region" description="Basic residues" evidence="7">
    <location>
        <begin position="20"/>
        <end position="33"/>
    </location>
</feature>
<dbReference type="GO" id="GO:0005886">
    <property type="term" value="C:plasma membrane"/>
    <property type="evidence" value="ECO:0007669"/>
    <property type="project" value="UniProtKB-SubCell"/>
</dbReference>
<feature type="region of interest" description="Disordered" evidence="7">
    <location>
        <begin position="1"/>
        <end position="45"/>
    </location>
</feature>
<sequence length="448" mass="46232">MKTSHRTGAPDEAPAESRQKRLIRPGRGRRPRLRSAEGQDSGQVERPWISPRDLWTEALSGVLARPVRSALTTLGTVLGIGTLVITIGVASTAANQIVGRFDALTATSVTVVVPPPPPSSDAVPLADWRGVDAVDRLAGVESSAALAESDKTAAVQVRANDVVTPGGVSGQTLAVVAASPSLPTAVRGAVTAGRFYDTGDIDRHERVAVLGDQAARLLGIKGVADAPAVFFDGHSFTVIGILGGFQREQRLSTSVILPPTTARDRLGLDMVNRVLINTSLGAAQQVARQSPTALSPNNAKALTVLAPPDLSKARKGVQGDVNGLFLVLGLVSLIVGAIGIANVTLVTVMERVGEIGLRRALGASRRQIAGQFLMESTMIGLLGGVIGASLGVVVVVSASALKDWTPVLDSRLALGAPVAGALVGLLAGVYPALRASRMEPVEALRAPS</sequence>
<evidence type="ECO:0000256" key="2">
    <source>
        <dbReference type="ARBA" id="ARBA00022475"/>
    </source>
</evidence>
<proteinExistence type="inferred from homology"/>
<feature type="domain" description="MacB-like periplasmic core" evidence="10">
    <location>
        <begin position="69"/>
        <end position="285"/>
    </location>
</feature>
<dbReference type="Pfam" id="PF02687">
    <property type="entry name" value="FtsX"/>
    <property type="match status" value="1"/>
</dbReference>
<evidence type="ECO:0000256" key="8">
    <source>
        <dbReference type="SAM" id="Phobius"/>
    </source>
</evidence>
<feature type="transmembrane region" description="Helical" evidence="8">
    <location>
        <begin position="379"/>
        <end position="400"/>
    </location>
</feature>
<feature type="transmembrane region" description="Helical" evidence="8">
    <location>
        <begin position="324"/>
        <end position="349"/>
    </location>
</feature>
<dbReference type="InterPro" id="IPR003838">
    <property type="entry name" value="ABC3_permease_C"/>
</dbReference>
<evidence type="ECO:0000256" key="1">
    <source>
        <dbReference type="ARBA" id="ARBA00004651"/>
    </source>
</evidence>
<keyword evidence="12" id="KW-1185">Reference proteome</keyword>
<dbReference type="Proteomes" id="UP000270471">
    <property type="component" value="Unassembled WGS sequence"/>
</dbReference>
<accession>A0A3M0IPQ3</accession>
<keyword evidence="5 8" id="KW-0472">Membrane</keyword>
<evidence type="ECO:0000256" key="7">
    <source>
        <dbReference type="SAM" id="MobiDB-lite"/>
    </source>
</evidence>
<reference evidence="11 12" key="1">
    <citation type="submission" date="2017-11" db="EMBL/GenBank/DDBJ databases">
        <title>Draft genome of actinobacteria isolated from guarana (Paullinia cupana (Mart.) Ducke.</title>
        <authorList>
            <person name="Siqueira K.A."/>
            <person name="Liotti R.G."/>
            <person name="Mendes T.A.O."/>
            <person name="Soares M.A."/>
        </authorList>
    </citation>
    <scope>NUCLEOTIDE SEQUENCE [LARGE SCALE GENOMIC DNA]</scope>
    <source>
        <strain evidence="11 12">193</strain>
    </source>
</reference>
<keyword evidence="2" id="KW-1003">Cell membrane</keyword>
<organism evidence="11 12">
    <name type="scientific">Streptomyces shenzhenensis</name>
    <dbReference type="NCBI Taxonomy" id="943815"/>
    <lineage>
        <taxon>Bacteria</taxon>
        <taxon>Bacillati</taxon>
        <taxon>Actinomycetota</taxon>
        <taxon>Actinomycetes</taxon>
        <taxon>Kitasatosporales</taxon>
        <taxon>Streptomycetaceae</taxon>
        <taxon>Streptomyces</taxon>
    </lineage>
</organism>
<feature type="domain" description="ABC3 transporter permease C-terminal" evidence="9">
    <location>
        <begin position="327"/>
        <end position="440"/>
    </location>
</feature>
<dbReference type="PANTHER" id="PTHR30572">
    <property type="entry name" value="MEMBRANE COMPONENT OF TRANSPORTER-RELATED"/>
    <property type="match status" value="1"/>
</dbReference>
<keyword evidence="4 8" id="KW-1133">Transmembrane helix</keyword>
<dbReference type="EMBL" id="PENI01000013">
    <property type="protein sequence ID" value="RMB84056.1"/>
    <property type="molecule type" value="Genomic_DNA"/>
</dbReference>
<dbReference type="OrthoDB" id="9780560at2"/>
<comment type="caution">
    <text evidence="11">The sequence shown here is derived from an EMBL/GenBank/DDBJ whole genome shotgun (WGS) entry which is preliminary data.</text>
</comment>
<dbReference type="Pfam" id="PF12704">
    <property type="entry name" value="MacB_PCD"/>
    <property type="match status" value="1"/>
</dbReference>
<dbReference type="InterPro" id="IPR025857">
    <property type="entry name" value="MacB_PCD"/>
</dbReference>
<comment type="subcellular location">
    <subcellularLocation>
        <location evidence="1">Cell membrane</location>
        <topology evidence="1">Multi-pass membrane protein</topology>
    </subcellularLocation>
</comment>
<evidence type="ECO:0000256" key="3">
    <source>
        <dbReference type="ARBA" id="ARBA00022692"/>
    </source>
</evidence>
<gene>
    <name evidence="11" type="ORF">CTZ28_21380</name>
</gene>
<dbReference type="PANTHER" id="PTHR30572:SF4">
    <property type="entry name" value="ABC TRANSPORTER PERMEASE YTRF"/>
    <property type="match status" value="1"/>
</dbReference>
<evidence type="ECO:0000259" key="10">
    <source>
        <dbReference type="Pfam" id="PF12704"/>
    </source>
</evidence>
<comment type="similarity">
    <text evidence="6">Belongs to the ABC-4 integral membrane protein family.</text>
</comment>
<evidence type="ECO:0000313" key="12">
    <source>
        <dbReference type="Proteomes" id="UP000270471"/>
    </source>
</evidence>
<protein>
    <submittedName>
        <fullName evidence="11">ABC transporter</fullName>
    </submittedName>
</protein>
<evidence type="ECO:0000256" key="4">
    <source>
        <dbReference type="ARBA" id="ARBA00022989"/>
    </source>
</evidence>
<evidence type="ECO:0000256" key="6">
    <source>
        <dbReference type="ARBA" id="ARBA00038076"/>
    </source>
</evidence>
<dbReference type="InterPro" id="IPR050250">
    <property type="entry name" value="Macrolide_Exporter_MacB"/>
</dbReference>
<dbReference type="AlphaFoldDB" id="A0A3M0IPQ3"/>
<evidence type="ECO:0000256" key="5">
    <source>
        <dbReference type="ARBA" id="ARBA00023136"/>
    </source>
</evidence>
<dbReference type="RefSeq" id="WP_121891283.1">
    <property type="nucleotide sequence ID" value="NZ_PENI01000013.1"/>
</dbReference>